<name>A0A8C5AKL1_GADMO</name>
<dbReference type="Proteomes" id="UP000694546">
    <property type="component" value="Chromosome 10"/>
</dbReference>
<reference evidence="7" key="1">
    <citation type="submission" date="2025-08" db="UniProtKB">
        <authorList>
            <consortium name="Ensembl"/>
        </authorList>
    </citation>
    <scope>IDENTIFICATION</scope>
</reference>
<evidence type="ECO:0000313" key="8">
    <source>
        <dbReference type="Proteomes" id="UP000694546"/>
    </source>
</evidence>
<reference evidence="7" key="2">
    <citation type="submission" date="2025-09" db="UniProtKB">
        <authorList>
            <consortium name="Ensembl"/>
        </authorList>
    </citation>
    <scope>IDENTIFICATION</scope>
</reference>
<keyword evidence="6" id="KW-0732">Signal</keyword>
<dbReference type="GO" id="GO:0005179">
    <property type="term" value="F:hormone activity"/>
    <property type="evidence" value="ECO:0007669"/>
    <property type="project" value="UniProtKB-KW"/>
</dbReference>
<evidence type="ECO:0000256" key="2">
    <source>
        <dbReference type="ARBA" id="ARBA00006719"/>
    </source>
</evidence>
<dbReference type="InterPro" id="IPR001483">
    <property type="entry name" value="Urotensin_II"/>
</dbReference>
<dbReference type="PROSITE" id="PS00984">
    <property type="entry name" value="UROTENSIN_II"/>
    <property type="match status" value="1"/>
</dbReference>
<evidence type="ECO:0000256" key="1">
    <source>
        <dbReference type="ARBA" id="ARBA00004613"/>
    </source>
</evidence>
<comment type="similarity">
    <text evidence="2">Belongs to the urotensin-2 family.</text>
</comment>
<sequence>MLSLALFYLLAVICSARRTHALPIYPEADPEPQADFMQKLAAEVEDGEIPVQGEQREGNNLYPLLDQLYGGRDSWNKGITKDSTPKESYSNMVDDLKEVVLKLAVADKLRSQDFRRSRQSIPKTNKRACFWKYCVTN</sequence>
<evidence type="ECO:0000256" key="4">
    <source>
        <dbReference type="ARBA" id="ARBA00022702"/>
    </source>
</evidence>
<keyword evidence="3" id="KW-0964">Secreted</keyword>
<comment type="subcellular location">
    <subcellularLocation>
        <location evidence="1">Secreted</location>
    </subcellularLocation>
</comment>
<keyword evidence="8" id="KW-1185">Reference proteome</keyword>
<evidence type="ECO:0000313" key="7">
    <source>
        <dbReference type="Ensembl" id="ENSGMOP00000032781.1"/>
    </source>
</evidence>
<dbReference type="GeneTree" id="ENSGT00670000099471"/>
<dbReference type="GO" id="GO:0097746">
    <property type="term" value="P:blood vessel diameter maintenance"/>
    <property type="evidence" value="ECO:0007669"/>
    <property type="project" value="InterPro"/>
</dbReference>
<evidence type="ECO:0000256" key="5">
    <source>
        <dbReference type="ARBA" id="ARBA00023157"/>
    </source>
</evidence>
<dbReference type="GO" id="GO:0008217">
    <property type="term" value="P:regulation of blood pressure"/>
    <property type="evidence" value="ECO:0007669"/>
    <property type="project" value="InterPro"/>
</dbReference>
<accession>A0A8C5AKL1</accession>
<dbReference type="AlphaFoldDB" id="A0A8C5AKL1"/>
<dbReference type="Ensembl" id="ENSGMOT00000060647.1">
    <property type="protein sequence ID" value="ENSGMOP00000032781.1"/>
    <property type="gene ID" value="ENSGMOG00000026552.1"/>
</dbReference>
<dbReference type="GO" id="GO:0005576">
    <property type="term" value="C:extracellular region"/>
    <property type="evidence" value="ECO:0007669"/>
    <property type="project" value="UniProtKB-SubCell"/>
</dbReference>
<keyword evidence="4" id="KW-0372">Hormone</keyword>
<evidence type="ECO:0000256" key="6">
    <source>
        <dbReference type="SAM" id="SignalP"/>
    </source>
</evidence>
<protein>
    <submittedName>
        <fullName evidence="7">Urotensin-related peptide 1</fullName>
    </submittedName>
</protein>
<keyword evidence="5" id="KW-1015">Disulfide bond</keyword>
<proteinExistence type="inferred from homology"/>
<feature type="signal peptide" evidence="6">
    <location>
        <begin position="1"/>
        <end position="21"/>
    </location>
</feature>
<evidence type="ECO:0000256" key="3">
    <source>
        <dbReference type="ARBA" id="ARBA00022525"/>
    </source>
</evidence>
<organism evidence="7 8">
    <name type="scientific">Gadus morhua</name>
    <name type="common">Atlantic cod</name>
    <dbReference type="NCBI Taxonomy" id="8049"/>
    <lineage>
        <taxon>Eukaryota</taxon>
        <taxon>Metazoa</taxon>
        <taxon>Chordata</taxon>
        <taxon>Craniata</taxon>
        <taxon>Vertebrata</taxon>
        <taxon>Euteleostomi</taxon>
        <taxon>Actinopterygii</taxon>
        <taxon>Neopterygii</taxon>
        <taxon>Teleostei</taxon>
        <taxon>Neoteleostei</taxon>
        <taxon>Acanthomorphata</taxon>
        <taxon>Zeiogadaria</taxon>
        <taxon>Gadariae</taxon>
        <taxon>Gadiformes</taxon>
        <taxon>Gadoidei</taxon>
        <taxon>Gadidae</taxon>
        <taxon>Gadus</taxon>
    </lineage>
</organism>
<feature type="chain" id="PRO_5034505319" evidence="6">
    <location>
        <begin position="22"/>
        <end position="137"/>
    </location>
</feature>